<dbReference type="Gene3D" id="2.40.10.220">
    <property type="entry name" value="predicted glycosyltransferase like domains"/>
    <property type="match status" value="1"/>
</dbReference>
<dbReference type="EMBL" id="VGIY01000060">
    <property type="protein sequence ID" value="MBM3316961.1"/>
    <property type="molecule type" value="Genomic_DNA"/>
</dbReference>
<reference evidence="2" key="1">
    <citation type="submission" date="2019-03" db="EMBL/GenBank/DDBJ databases">
        <title>Lake Tanganyika Metagenome-Assembled Genomes (MAGs).</title>
        <authorList>
            <person name="Tran P."/>
        </authorList>
    </citation>
    <scope>NUCLEOTIDE SEQUENCE</scope>
    <source>
        <strain evidence="2">M_DeepCast_400m_m2_100</strain>
    </source>
</reference>
<dbReference type="SUPFAM" id="SSF141371">
    <property type="entry name" value="PilZ domain-like"/>
    <property type="match status" value="1"/>
</dbReference>
<dbReference type="AlphaFoldDB" id="A0A937XAM9"/>
<proteinExistence type="predicted"/>
<dbReference type="GO" id="GO:0035438">
    <property type="term" value="F:cyclic-di-GMP binding"/>
    <property type="evidence" value="ECO:0007669"/>
    <property type="project" value="InterPro"/>
</dbReference>
<name>A0A937XAM9_UNCEI</name>
<accession>A0A937XAM9</accession>
<protein>
    <submittedName>
        <fullName evidence="2">PilZ domain-containing protein</fullName>
    </submittedName>
</protein>
<dbReference type="Pfam" id="PF07238">
    <property type="entry name" value="PilZ"/>
    <property type="match status" value="1"/>
</dbReference>
<gene>
    <name evidence="2" type="ORF">FJY75_03820</name>
</gene>
<feature type="domain" description="PilZ" evidence="1">
    <location>
        <begin position="111"/>
        <end position="221"/>
    </location>
</feature>
<comment type="caution">
    <text evidence="2">The sequence shown here is derived from an EMBL/GenBank/DDBJ whole genome shotgun (WGS) entry which is preliminary data.</text>
</comment>
<evidence type="ECO:0000313" key="3">
    <source>
        <dbReference type="Proteomes" id="UP000748308"/>
    </source>
</evidence>
<dbReference type="InterPro" id="IPR009875">
    <property type="entry name" value="PilZ_domain"/>
</dbReference>
<dbReference type="Proteomes" id="UP000748308">
    <property type="component" value="Unassembled WGS sequence"/>
</dbReference>
<organism evidence="2 3">
    <name type="scientific">Eiseniibacteriota bacterium</name>
    <dbReference type="NCBI Taxonomy" id="2212470"/>
    <lineage>
        <taxon>Bacteria</taxon>
        <taxon>Candidatus Eiseniibacteriota</taxon>
    </lineage>
</organism>
<evidence type="ECO:0000313" key="2">
    <source>
        <dbReference type="EMBL" id="MBM3316961.1"/>
    </source>
</evidence>
<evidence type="ECO:0000259" key="1">
    <source>
        <dbReference type="Pfam" id="PF07238"/>
    </source>
</evidence>
<sequence length="245" mass="26751">MIESVTRETLVRVFAAGSTLRLQRPERGGLRPQPALVHLWRRDRYCELTLALGPHDPLPQEGERVRAESTRVDGVFQVIGRLRLPEPVGGDEARLLRALLEPDVATATRLQRRAFFRLPGRWPVTIRPVSGGARGPAGDAECRAEAFDLSAGGMLLGRTAGGPLSPGTRLGVAIDLADGAAPLTATAEVVREQTGARRGQTRLWGCRFCDLGYEDERRILRRLHALYRERLQRGATPADALAAAA</sequence>